<sequence length="254" mass="29589">MRIITLILFFVAIVFANQQAAPYELMYLFYVLMNLPDNNLKIIDDATFAAMRLYSIAQISDLQAFKIMWINVKTLSNSVNFQNSINNLKILIDVKYSTYYEVIKRKWLNNSNICWKIWNERYFKELSNIDNMIVSKNLINKLEYISKQLSNTLNINEQEYNDMKKIVLSLTEKYGDIVMTTYKNNGVTFNDDEHEIKFASGDPFASTIRTITGKPPPSFYPDKGHALIIRSSKNAYNNLTDRQNEIKIQPKCPT</sequence>
<dbReference type="EMBL" id="AJ564102">
    <property type="protein sequence ID" value="CAD91887.1"/>
    <property type="molecule type" value="Genomic_DNA"/>
</dbReference>
<feature type="signal peptide" evidence="1">
    <location>
        <begin position="1"/>
        <end position="16"/>
    </location>
</feature>
<keyword evidence="2" id="KW-0614">Plasmid</keyword>
<dbReference type="AlphaFoldDB" id="Q7Z8R9"/>
<accession>Q7Z8R9</accession>
<feature type="chain" id="PRO_5004295178" evidence="1">
    <location>
        <begin position="17"/>
        <end position="254"/>
    </location>
</feature>
<proteinExistence type="predicted"/>
<geneLocation type="plasmid" evidence="2">
    <name>pPin1-3 killer plasmid</name>
</geneLocation>
<name>Q7Z8R9_9ASCO</name>
<organism evidence="2">
    <name type="scientific">Babjeviella inositovora</name>
    <dbReference type="NCBI Taxonomy" id="45609"/>
    <lineage>
        <taxon>Eukaryota</taxon>
        <taxon>Fungi</taxon>
        <taxon>Dikarya</taxon>
        <taxon>Ascomycota</taxon>
        <taxon>Saccharomycotina</taxon>
        <taxon>Pichiomycetes</taxon>
        <taxon>Serinales incertae sedis</taxon>
        <taxon>Babjeviella</taxon>
    </lineage>
</organism>
<keyword evidence="1" id="KW-0732">Signal</keyword>
<protein>
    <submittedName>
        <fullName evidence="2">Uncharacterized protein</fullName>
    </submittedName>
</protein>
<reference evidence="2" key="1">
    <citation type="journal article" date="2003" name="Mol. Genet. Genomics">
        <title>Structural and functional analysis of the killer element pPin1-3 from Pichia inositovora.</title>
        <authorList>
            <person name="Klassen R."/>
            <person name="Meinhardt F."/>
        </authorList>
    </citation>
    <scope>NUCLEOTIDE SEQUENCE</scope>
    <source>
        <strain evidence="2">NRRL Y-18709</strain>
        <plasmid evidence="2">pPin1-3 killer plasmid</plasmid>
    </source>
</reference>
<evidence type="ECO:0000313" key="2">
    <source>
        <dbReference type="EMBL" id="CAD91887.1"/>
    </source>
</evidence>
<evidence type="ECO:0000256" key="1">
    <source>
        <dbReference type="SAM" id="SignalP"/>
    </source>
</evidence>